<gene>
    <name evidence="1" type="ordered locus">Mrad2831_5308</name>
</gene>
<proteinExistence type="predicted"/>
<sequence length="140" mass="15869">MRLHWNRVRRARGMPMPLPPEPKRPLGPPVVFAIDGHPIRMRSEAEAAYGSWEAFLDRAVKVGLRMLDDPYNIGQPHAFWFDVAKLAPEAERTSLRLDLNRRMWALRKARHAEMEVAGTSIAPQVARPPSILARLFGKAA</sequence>
<dbReference type="PATRIC" id="fig|426355.14.peg.5362"/>
<dbReference type="RefSeq" id="WP_012322199.1">
    <property type="nucleotide sequence ID" value="NC_010505.1"/>
</dbReference>
<dbReference type="STRING" id="426355.Mrad2831_5308"/>
<evidence type="ECO:0000313" key="2">
    <source>
        <dbReference type="Proteomes" id="UP000006589"/>
    </source>
</evidence>
<organism evidence="1 2">
    <name type="scientific">Methylobacterium radiotolerans (strain ATCC 27329 / DSM 1819 / JCM 2831 / NBRC 15690 / NCIMB 10815 / 0-1)</name>
    <dbReference type="NCBI Taxonomy" id="426355"/>
    <lineage>
        <taxon>Bacteria</taxon>
        <taxon>Pseudomonadati</taxon>
        <taxon>Pseudomonadota</taxon>
        <taxon>Alphaproteobacteria</taxon>
        <taxon>Hyphomicrobiales</taxon>
        <taxon>Methylobacteriaceae</taxon>
        <taxon>Methylobacterium</taxon>
    </lineage>
</organism>
<dbReference type="AlphaFoldDB" id="B1LXD4"/>
<dbReference type="Proteomes" id="UP000006589">
    <property type="component" value="Chromosome"/>
</dbReference>
<dbReference type="GeneID" id="6141379"/>
<dbReference type="OrthoDB" id="7995396at2"/>
<protein>
    <submittedName>
        <fullName evidence="1">Uncharacterized protein</fullName>
    </submittedName>
</protein>
<dbReference type="KEGG" id="mrd:Mrad2831_5308"/>
<dbReference type="EMBL" id="CP001001">
    <property type="protein sequence ID" value="ACB27255.1"/>
    <property type="molecule type" value="Genomic_DNA"/>
</dbReference>
<reference evidence="1 2" key="1">
    <citation type="submission" date="2008-03" db="EMBL/GenBank/DDBJ databases">
        <title>Complete sequence of chromosome of Methylobacterium radiotolerans JCM 2831.</title>
        <authorList>
            <consortium name="US DOE Joint Genome Institute"/>
            <person name="Copeland A."/>
            <person name="Lucas S."/>
            <person name="Lapidus A."/>
            <person name="Glavina del Rio T."/>
            <person name="Dalin E."/>
            <person name="Tice H."/>
            <person name="Bruce D."/>
            <person name="Goodwin L."/>
            <person name="Pitluck S."/>
            <person name="Kiss H."/>
            <person name="Brettin T."/>
            <person name="Detter J.C."/>
            <person name="Han C."/>
            <person name="Kuske C.R."/>
            <person name="Schmutz J."/>
            <person name="Larimer F."/>
            <person name="Land M."/>
            <person name="Hauser L."/>
            <person name="Kyrpides N."/>
            <person name="Mikhailova N."/>
            <person name="Marx C.J."/>
            <person name="Richardson P."/>
        </authorList>
    </citation>
    <scope>NUCLEOTIDE SEQUENCE [LARGE SCALE GENOMIC DNA]</scope>
    <source>
        <strain evidence="2">ATCC 27329 / DSM 1819 / JCM 2831 / NBRC 15690 / NCIMB 10815 / 0-1</strain>
    </source>
</reference>
<evidence type="ECO:0000313" key="1">
    <source>
        <dbReference type="EMBL" id="ACB27255.1"/>
    </source>
</evidence>
<accession>B1LXD4</accession>
<name>B1LXD4_METRJ</name>
<dbReference type="HOGENOM" id="CLU_1978905_0_0_5"/>